<dbReference type="InterPro" id="IPR036378">
    <property type="entry name" value="FAS1_dom_sf"/>
</dbReference>
<evidence type="ECO:0000313" key="3">
    <source>
        <dbReference type="Proteomes" id="UP001164746"/>
    </source>
</evidence>
<evidence type="ECO:0000313" key="2">
    <source>
        <dbReference type="EMBL" id="WAR06643.1"/>
    </source>
</evidence>
<protein>
    <recommendedName>
        <fullName evidence="1">FAS1 domain-containing protein</fullName>
    </recommendedName>
</protein>
<reference evidence="2" key="1">
    <citation type="submission" date="2022-11" db="EMBL/GenBank/DDBJ databases">
        <title>Centuries of genome instability and evolution in soft-shell clam transmissible cancer (bioRxiv).</title>
        <authorList>
            <person name="Hart S.F.M."/>
            <person name="Yonemitsu M.A."/>
            <person name="Giersch R.M."/>
            <person name="Beal B.F."/>
            <person name="Arriagada G."/>
            <person name="Davis B.W."/>
            <person name="Ostrander E.A."/>
            <person name="Goff S.P."/>
            <person name="Metzger M.J."/>
        </authorList>
    </citation>
    <scope>NUCLEOTIDE SEQUENCE</scope>
    <source>
        <strain evidence="2">MELC-2E11</strain>
        <tissue evidence="2">Siphon/mantle</tissue>
    </source>
</reference>
<feature type="non-terminal residue" evidence="2">
    <location>
        <position position="1"/>
    </location>
</feature>
<dbReference type="SUPFAM" id="SSF82153">
    <property type="entry name" value="FAS1 domain"/>
    <property type="match status" value="1"/>
</dbReference>
<dbReference type="Proteomes" id="UP001164746">
    <property type="component" value="Chromosome 5"/>
</dbReference>
<sequence length="97" mass="10938">FAALIRDFDLGAHFERSSISVFVPVSSSYETFLLEAAALGYNLTDRQTVENILLYHITDGITSVADMATRKSAMTSLQGDKRLFFDNLPYGTLWRRL</sequence>
<name>A0ABY7E9H6_MYAAR</name>
<feature type="domain" description="FAS1" evidence="1">
    <location>
        <begin position="1"/>
        <end position="97"/>
    </location>
</feature>
<dbReference type="PROSITE" id="PS50213">
    <property type="entry name" value="FAS1"/>
    <property type="match status" value="1"/>
</dbReference>
<keyword evidence="3" id="KW-1185">Reference proteome</keyword>
<proteinExistence type="predicted"/>
<accession>A0ABY7E9H6</accession>
<organism evidence="2 3">
    <name type="scientific">Mya arenaria</name>
    <name type="common">Soft-shell clam</name>
    <dbReference type="NCBI Taxonomy" id="6604"/>
    <lineage>
        <taxon>Eukaryota</taxon>
        <taxon>Metazoa</taxon>
        <taxon>Spiralia</taxon>
        <taxon>Lophotrochozoa</taxon>
        <taxon>Mollusca</taxon>
        <taxon>Bivalvia</taxon>
        <taxon>Autobranchia</taxon>
        <taxon>Heteroconchia</taxon>
        <taxon>Euheterodonta</taxon>
        <taxon>Imparidentia</taxon>
        <taxon>Neoheterodontei</taxon>
        <taxon>Myida</taxon>
        <taxon>Myoidea</taxon>
        <taxon>Myidae</taxon>
        <taxon>Mya</taxon>
    </lineage>
</organism>
<evidence type="ECO:0000259" key="1">
    <source>
        <dbReference type="PROSITE" id="PS50213"/>
    </source>
</evidence>
<gene>
    <name evidence="2" type="ORF">MAR_022012</name>
</gene>
<dbReference type="EMBL" id="CP111016">
    <property type="protein sequence ID" value="WAR06643.1"/>
    <property type="molecule type" value="Genomic_DNA"/>
</dbReference>
<dbReference type="InterPro" id="IPR000782">
    <property type="entry name" value="FAS1_domain"/>
</dbReference>
<dbReference type="Gene3D" id="2.30.180.10">
    <property type="entry name" value="FAS1 domain"/>
    <property type="match status" value="1"/>
</dbReference>
<dbReference type="Pfam" id="PF02469">
    <property type="entry name" value="Fasciclin"/>
    <property type="match status" value="1"/>
</dbReference>